<keyword evidence="1" id="KW-0732">Signal</keyword>
<gene>
    <name evidence="2" type="ORF">SMACR_02236</name>
</gene>
<evidence type="ECO:0000313" key="2">
    <source>
        <dbReference type="EMBL" id="KAA8627989.1"/>
    </source>
</evidence>
<dbReference type="EMBL" id="NMPR01000216">
    <property type="protein sequence ID" value="KAA8627989.1"/>
    <property type="molecule type" value="Genomic_DNA"/>
</dbReference>
<comment type="caution">
    <text evidence="2">The sequence shown here is derived from an EMBL/GenBank/DDBJ whole genome shotgun (WGS) entry which is preliminary data.</text>
</comment>
<protein>
    <recommendedName>
        <fullName evidence="4">Secreted protein</fullName>
    </recommendedName>
</protein>
<evidence type="ECO:0008006" key="4">
    <source>
        <dbReference type="Google" id="ProtNLM"/>
    </source>
</evidence>
<sequence length="126" mass="13940">MRFTVSNVLVAAGIVVISAITGRVSAHPTDDDKLIQSIAARHVLEGRFGNTKSQCKYWSDPRNCIDNICLCEDGNIYALNRENIKHNLHGCDPPKDRYPMGPCQLKVACCDVPTYHGNQDDNPVLT</sequence>
<reference evidence="2 3" key="1">
    <citation type="submission" date="2017-07" db="EMBL/GenBank/DDBJ databases">
        <title>Genome sequence of the Sordaria macrospora wild type strain R19027.</title>
        <authorList>
            <person name="Nowrousian M."/>
            <person name="Teichert I."/>
            <person name="Kueck U."/>
        </authorList>
    </citation>
    <scope>NUCLEOTIDE SEQUENCE [LARGE SCALE GENOMIC DNA]</scope>
    <source>
        <strain evidence="2 3">R19027</strain>
        <tissue evidence="2">Mycelium</tissue>
    </source>
</reference>
<evidence type="ECO:0000313" key="3">
    <source>
        <dbReference type="Proteomes" id="UP000433876"/>
    </source>
</evidence>
<feature type="chain" id="PRO_5035852026" description="Secreted protein" evidence="1">
    <location>
        <begin position="27"/>
        <end position="126"/>
    </location>
</feature>
<dbReference type="VEuPathDB" id="FungiDB:SMAC_02236"/>
<name>A0A8S8ZE95_SORMA</name>
<dbReference type="Proteomes" id="UP000433876">
    <property type="component" value="Unassembled WGS sequence"/>
</dbReference>
<organism evidence="2 3">
    <name type="scientific">Sordaria macrospora</name>
    <dbReference type="NCBI Taxonomy" id="5147"/>
    <lineage>
        <taxon>Eukaryota</taxon>
        <taxon>Fungi</taxon>
        <taxon>Dikarya</taxon>
        <taxon>Ascomycota</taxon>
        <taxon>Pezizomycotina</taxon>
        <taxon>Sordariomycetes</taxon>
        <taxon>Sordariomycetidae</taxon>
        <taxon>Sordariales</taxon>
        <taxon>Sordariaceae</taxon>
        <taxon>Sordaria</taxon>
    </lineage>
</organism>
<evidence type="ECO:0000256" key="1">
    <source>
        <dbReference type="SAM" id="SignalP"/>
    </source>
</evidence>
<proteinExistence type="predicted"/>
<feature type="signal peptide" evidence="1">
    <location>
        <begin position="1"/>
        <end position="26"/>
    </location>
</feature>
<dbReference type="AlphaFoldDB" id="A0A8S8ZE95"/>
<accession>A0A8S8ZE95</accession>